<evidence type="ECO:0000313" key="1">
    <source>
        <dbReference type="EMBL" id="SEN89494.1"/>
    </source>
</evidence>
<name>A0A1H8K999_9RHOB</name>
<protein>
    <submittedName>
        <fullName evidence="1">Gamma-glutamyltranspeptidase / glutathione hydrolase</fullName>
    </submittedName>
</protein>
<dbReference type="Gene3D" id="3.60.20.40">
    <property type="match status" value="1"/>
</dbReference>
<dbReference type="SUPFAM" id="SSF56235">
    <property type="entry name" value="N-terminal nucleophile aminohydrolases (Ntn hydrolases)"/>
    <property type="match status" value="1"/>
</dbReference>
<dbReference type="AlphaFoldDB" id="A0A1H8K999"/>
<dbReference type="InterPro" id="IPR029055">
    <property type="entry name" value="Ntn_hydrolases_N"/>
</dbReference>
<dbReference type="GO" id="GO:0016787">
    <property type="term" value="F:hydrolase activity"/>
    <property type="evidence" value="ECO:0007669"/>
    <property type="project" value="UniProtKB-KW"/>
</dbReference>
<reference evidence="1 2" key="1">
    <citation type="submission" date="2016-10" db="EMBL/GenBank/DDBJ databases">
        <authorList>
            <person name="de Groot N.N."/>
        </authorList>
    </citation>
    <scope>NUCLEOTIDE SEQUENCE [LARGE SCALE GENOMIC DNA]</scope>
    <source>
        <strain evidence="1 2">CGMCC 1.10836</strain>
    </source>
</reference>
<dbReference type="EMBL" id="FOCO01000030">
    <property type="protein sequence ID" value="SEN89494.1"/>
    <property type="molecule type" value="Genomic_DNA"/>
</dbReference>
<dbReference type="STRING" id="1077947.SAMN05216227_103017"/>
<dbReference type="Proteomes" id="UP000183002">
    <property type="component" value="Unassembled WGS sequence"/>
</dbReference>
<evidence type="ECO:0000313" key="2">
    <source>
        <dbReference type="Proteomes" id="UP000183002"/>
    </source>
</evidence>
<organism evidence="1 2">
    <name type="scientific">Pseudorhodobacter antarcticus</name>
    <dbReference type="NCBI Taxonomy" id="1077947"/>
    <lineage>
        <taxon>Bacteria</taxon>
        <taxon>Pseudomonadati</taxon>
        <taxon>Pseudomonadota</taxon>
        <taxon>Alphaproteobacteria</taxon>
        <taxon>Rhodobacterales</taxon>
        <taxon>Paracoccaceae</taxon>
        <taxon>Pseudorhodobacter</taxon>
    </lineage>
</organism>
<keyword evidence="1" id="KW-0378">Hydrolase</keyword>
<dbReference type="InterPro" id="IPR043137">
    <property type="entry name" value="GGT_ssub_C"/>
</dbReference>
<accession>A0A1H8K999</accession>
<gene>
    <name evidence="1" type="ORF">SAMN05216227_103017</name>
</gene>
<proteinExistence type="predicted"/>
<keyword evidence="2" id="KW-1185">Reference proteome</keyword>
<sequence>MFHTEHFQSSFYPRAALPGEMTIEPSFGEAVIDDLRARGHIVTVAPPMTVGRLTAAIRDADGSLLAGATPRLMQAYAVGR</sequence>